<reference evidence="1" key="1">
    <citation type="journal article" date="2019" name="Environ. Microbiol.">
        <title>Fungal ecological strategies reflected in gene transcription - a case study of two litter decomposers.</title>
        <authorList>
            <person name="Barbi F."/>
            <person name="Kohler A."/>
            <person name="Barry K."/>
            <person name="Baskaran P."/>
            <person name="Daum C."/>
            <person name="Fauchery L."/>
            <person name="Ihrmark K."/>
            <person name="Kuo A."/>
            <person name="LaButti K."/>
            <person name="Lipzen A."/>
            <person name="Morin E."/>
            <person name="Grigoriev I.V."/>
            <person name="Henrissat B."/>
            <person name="Lindahl B."/>
            <person name="Martin F."/>
        </authorList>
    </citation>
    <scope>NUCLEOTIDE SEQUENCE</scope>
    <source>
        <strain evidence="1">JB14</strain>
    </source>
</reference>
<keyword evidence="2" id="KW-1185">Reference proteome</keyword>
<evidence type="ECO:0000313" key="1">
    <source>
        <dbReference type="EMBL" id="KAE9409609.1"/>
    </source>
</evidence>
<gene>
    <name evidence="1" type="ORF">BT96DRAFT_984667</name>
</gene>
<evidence type="ECO:0000313" key="2">
    <source>
        <dbReference type="Proteomes" id="UP000799118"/>
    </source>
</evidence>
<dbReference type="EMBL" id="ML769387">
    <property type="protein sequence ID" value="KAE9409609.1"/>
    <property type="molecule type" value="Genomic_DNA"/>
</dbReference>
<name>A0A6A4IGA4_9AGAR</name>
<protein>
    <submittedName>
        <fullName evidence="1">Uncharacterized protein</fullName>
    </submittedName>
</protein>
<sequence length="117" mass="12781">MTSPLHNLLSIIQNSADEIEAVFEKHGLEFPSINDSEDAQPYEGNAIRLDPSIQGATTLLISAASLQMFNSRHYMSSTISLGVAMESDIVEILREAGPKGMHVEKIAERAQIQLITS</sequence>
<dbReference type="AlphaFoldDB" id="A0A6A4IGA4"/>
<accession>A0A6A4IGA4</accession>
<dbReference type="OrthoDB" id="3057817at2759"/>
<dbReference type="Proteomes" id="UP000799118">
    <property type="component" value="Unassembled WGS sequence"/>
</dbReference>
<organism evidence="1 2">
    <name type="scientific">Gymnopus androsaceus JB14</name>
    <dbReference type="NCBI Taxonomy" id="1447944"/>
    <lineage>
        <taxon>Eukaryota</taxon>
        <taxon>Fungi</taxon>
        <taxon>Dikarya</taxon>
        <taxon>Basidiomycota</taxon>
        <taxon>Agaricomycotina</taxon>
        <taxon>Agaricomycetes</taxon>
        <taxon>Agaricomycetidae</taxon>
        <taxon>Agaricales</taxon>
        <taxon>Marasmiineae</taxon>
        <taxon>Omphalotaceae</taxon>
        <taxon>Gymnopus</taxon>
    </lineage>
</organism>
<proteinExistence type="predicted"/>